<dbReference type="PRINTS" id="PR00301">
    <property type="entry name" value="HEATSHOCK70"/>
</dbReference>
<dbReference type="GO" id="GO:0005737">
    <property type="term" value="C:cytoplasm"/>
    <property type="evidence" value="ECO:0000318"/>
    <property type="project" value="GO_Central"/>
</dbReference>
<dbReference type="FunFam" id="3.30.420.40:FF:000465">
    <property type="entry name" value="Heat shock cognate 70 kDa protein 2"/>
    <property type="match status" value="1"/>
</dbReference>
<name>A0A2G2ZLT6_CAPAN</name>
<dbReference type="GO" id="GO:0005524">
    <property type="term" value="F:ATP binding"/>
    <property type="evidence" value="ECO:0007669"/>
    <property type="project" value="UniProtKB-KW"/>
</dbReference>
<keyword evidence="7" id="KW-1185">Reference proteome</keyword>
<dbReference type="Gene3D" id="3.90.1720.10">
    <property type="entry name" value="endopeptidase domain like (from Nostoc punctiforme)"/>
    <property type="match status" value="1"/>
</dbReference>
<dbReference type="EMBL" id="AYRZ02000004">
    <property type="protein sequence ID" value="PHT82956.1"/>
    <property type="molecule type" value="Genomic_DNA"/>
</dbReference>
<dbReference type="InterPro" id="IPR013126">
    <property type="entry name" value="Hsp_70_fam"/>
</dbReference>
<dbReference type="GO" id="GO:0140662">
    <property type="term" value="F:ATP-dependent protein folding chaperone"/>
    <property type="evidence" value="ECO:0007669"/>
    <property type="project" value="InterPro"/>
</dbReference>
<keyword evidence="1 4" id="KW-0547">Nucleotide-binding</keyword>
<dbReference type="GO" id="GO:0006950">
    <property type="term" value="P:response to stress"/>
    <property type="evidence" value="ECO:0007669"/>
    <property type="project" value="UniProtKB-ARBA"/>
</dbReference>
<evidence type="ECO:0000256" key="3">
    <source>
        <dbReference type="ARBA" id="ARBA00023016"/>
    </source>
</evidence>
<dbReference type="Gene3D" id="3.30.420.40">
    <property type="match status" value="2"/>
</dbReference>
<evidence type="ECO:0000256" key="4">
    <source>
        <dbReference type="RuleBase" id="RU003322"/>
    </source>
</evidence>
<dbReference type="FunFam" id="3.90.640.10:FF:000002">
    <property type="entry name" value="Heat shock 70 kDa"/>
    <property type="match status" value="1"/>
</dbReference>
<dbReference type="Gene3D" id="2.60.34.10">
    <property type="entry name" value="Substrate Binding Domain Of DNAk, Chain A, domain 1"/>
    <property type="match status" value="1"/>
</dbReference>
<dbReference type="Gene3D" id="3.90.640.10">
    <property type="entry name" value="Actin, Chain A, domain 4"/>
    <property type="match status" value="1"/>
</dbReference>
<dbReference type="GO" id="GO:0042026">
    <property type="term" value="P:protein refolding"/>
    <property type="evidence" value="ECO:0000318"/>
    <property type="project" value="GO_Central"/>
</dbReference>
<dbReference type="Gene3D" id="3.30.30.30">
    <property type="match status" value="1"/>
</dbReference>
<dbReference type="SUPFAM" id="SSF100920">
    <property type="entry name" value="Heat shock protein 70kD (HSP70), peptide-binding domain"/>
    <property type="match status" value="1"/>
</dbReference>
<protein>
    <recommendedName>
        <fullName evidence="5">LRAT domain-containing protein</fullName>
    </recommendedName>
</protein>
<keyword evidence="3" id="KW-0346">Stress response</keyword>
<dbReference type="InterPro" id="IPR029047">
    <property type="entry name" value="HSP70_peptide-bd_sf"/>
</dbReference>
<evidence type="ECO:0000256" key="2">
    <source>
        <dbReference type="ARBA" id="ARBA00022840"/>
    </source>
</evidence>
<dbReference type="Gramene" id="PHT82956">
    <property type="protein sequence ID" value="PHT82956"/>
    <property type="gene ID" value="T459_11399"/>
</dbReference>
<evidence type="ECO:0000313" key="6">
    <source>
        <dbReference type="EMBL" id="PHT82956.1"/>
    </source>
</evidence>
<gene>
    <name evidence="6" type="ORF">T459_11399</name>
</gene>
<dbReference type="GO" id="GO:0016887">
    <property type="term" value="F:ATP hydrolysis activity"/>
    <property type="evidence" value="ECO:0000318"/>
    <property type="project" value="GO_Central"/>
</dbReference>
<feature type="domain" description="LRAT" evidence="5">
    <location>
        <begin position="452"/>
        <end position="602"/>
    </location>
</feature>
<accession>A0A2G2ZLT6</accession>
<reference evidence="6 7" key="2">
    <citation type="journal article" date="2017" name="Genome Biol.">
        <title>New reference genome sequences of hot pepper reveal the massive evolution of plant disease-resistance genes by retroduplication.</title>
        <authorList>
            <person name="Kim S."/>
            <person name="Park J."/>
            <person name="Yeom S.I."/>
            <person name="Kim Y.M."/>
            <person name="Seo E."/>
            <person name="Kim K.T."/>
            <person name="Kim M.S."/>
            <person name="Lee J.M."/>
            <person name="Cheong K."/>
            <person name="Shin H.S."/>
            <person name="Kim S.B."/>
            <person name="Han K."/>
            <person name="Lee J."/>
            <person name="Park M."/>
            <person name="Lee H.A."/>
            <person name="Lee H.Y."/>
            <person name="Lee Y."/>
            <person name="Oh S."/>
            <person name="Lee J.H."/>
            <person name="Choi E."/>
            <person name="Choi E."/>
            <person name="Lee S.E."/>
            <person name="Jeon J."/>
            <person name="Kim H."/>
            <person name="Choi G."/>
            <person name="Song H."/>
            <person name="Lee J."/>
            <person name="Lee S.C."/>
            <person name="Kwon J.K."/>
            <person name="Lee H.Y."/>
            <person name="Koo N."/>
            <person name="Hong Y."/>
            <person name="Kim R.W."/>
            <person name="Kang W.H."/>
            <person name="Huh J.H."/>
            <person name="Kang B.C."/>
            <person name="Yang T.J."/>
            <person name="Lee Y.H."/>
            <person name="Bennetzen J.L."/>
            <person name="Choi D."/>
        </authorList>
    </citation>
    <scope>NUCLEOTIDE SEQUENCE [LARGE SCALE GENOMIC DNA]</scope>
    <source>
        <strain evidence="7">cv. CM334</strain>
    </source>
</reference>
<evidence type="ECO:0000256" key="1">
    <source>
        <dbReference type="ARBA" id="ARBA00022741"/>
    </source>
</evidence>
<dbReference type="GO" id="GO:0044183">
    <property type="term" value="F:protein folding chaperone"/>
    <property type="evidence" value="ECO:0000318"/>
    <property type="project" value="GO_Central"/>
</dbReference>
<dbReference type="SUPFAM" id="SSF53067">
    <property type="entry name" value="Actin-like ATPase domain"/>
    <property type="match status" value="2"/>
</dbReference>
<dbReference type="PROSITE" id="PS00329">
    <property type="entry name" value="HSP70_2"/>
    <property type="match status" value="1"/>
</dbReference>
<dbReference type="Pfam" id="PF00012">
    <property type="entry name" value="HSP70"/>
    <property type="match status" value="1"/>
</dbReference>
<dbReference type="PROSITE" id="PS51934">
    <property type="entry name" value="LRAT"/>
    <property type="match status" value="1"/>
</dbReference>
<comment type="similarity">
    <text evidence="4">Belongs to the heat shock protein 70 family.</text>
</comment>
<sequence>MAGKVEGPAIGNRTTPSYVGFTDSERLIRDAAKNQVSINLINTIFDAKRSIDWRFSDASVRSDIKHWPFKVISGHGDKPMIVVNYKGEERQFAAEEISSMVLVKMREIVEAFLGSTVKNAVVTVPAYFNDSQRLATKDAGVIAGLNVMRIINEPTAAAIAYGLDEKATSVGEKNVLIFDLGGGTFDVSLLTINEGIFDAKATAGDTHLGGEDFDNRMVDHFVSEFKRKNKKDIGGNPRALRWLRTACERAKRTLSSTAQTTIEIDHLYEGIDFYSTITRARFEELNMDLFGKCMEPVEKCLRDAKMGKSYIHDVVIVGGSTRIPKVQQLLRDFFKGKELYKNINPDEAVAYGAAVQAAILSGEGNKKVKDLLVLDVTPLSLGLETHGGVMTVLIPRNTTIPTKKERVFPTWSDNQPGVMIKVYEGERTRTRENNLLGKFELAGIRPAPRGIPQITVCFDIDADGIYVSRDIVIHFNPAAGQEVETGTALDGIIFSSSTCHSSESQCPICGDRPRNAGVISTCLKCFLSDGKLYRFKYGVSKGVFYAQMRGTCTLATTDSSEDVIHRAETLPANNSFGNYKLFKNNCEDFAIYCKTGYNLHFGTGGRGASGQVAALSAAAKAPVVSTLHSAWAGYILLRAASAFGGPGVLPIGITFSGFPVLFAGMSYCVYRYLSDVGVREDLKKIPVEEFVDASV</sequence>
<evidence type="ECO:0000313" key="7">
    <source>
        <dbReference type="Proteomes" id="UP000222542"/>
    </source>
</evidence>
<dbReference type="FunFam" id="3.30.30.30:FF:000001">
    <property type="entry name" value="heat shock 70 kDa protein-like"/>
    <property type="match status" value="1"/>
</dbReference>
<dbReference type="InterPro" id="IPR018181">
    <property type="entry name" value="Heat_shock_70_CS"/>
</dbReference>
<dbReference type="STRING" id="4072.A0A2G2ZLT6"/>
<dbReference type="InterPro" id="IPR043129">
    <property type="entry name" value="ATPase_NBD"/>
</dbReference>
<evidence type="ECO:0000259" key="5">
    <source>
        <dbReference type="PROSITE" id="PS51934"/>
    </source>
</evidence>
<dbReference type="PROSITE" id="PS01036">
    <property type="entry name" value="HSP70_3"/>
    <property type="match status" value="1"/>
</dbReference>
<reference evidence="6 7" key="1">
    <citation type="journal article" date="2014" name="Nat. Genet.">
        <title>Genome sequence of the hot pepper provides insights into the evolution of pungency in Capsicum species.</title>
        <authorList>
            <person name="Kim S."/>
            <person name="Park M."/>
            <person name="Yeom S.I."/>
            <person name="Kim Y.M."/>
            <person name="Lee J.M."/>
            <person name="Lee H.A."/>
            <person name="Seo E."/>
            <person name="Choi J."/>
            <person name="Cheong K."/>
            <person name="Kim K.T."/>
            <person name="Jung K."/>
            <person name="Lee G.W."/>
            <person name="Oh S.K."/>
            <person name="Bae C."/>
            <person name="Kim S.B."/>
            <person name="Lee H.Y."/>
            <person name="Kim S.Y."/>
            <person name="Kim M.S."/>
            <person name="Kang B.C."/>
            <person name="Jo Y.D."/>
            <person name="Yang H.B."/>
            <person name="Jeong H.J."/>
            <person name="Kang W.H."/>
            <person name="Kwon J.K."/>
            <person name="Shin C."/>
            <person name="Lim J.Y."/>
            <person name="Park J.H."/>
            <person name="Huh J.H."/>
            <person name="Kim J.S."/>
            <person name="Kim B.D."/>
            <person name="Cohen O."/>
            <person name="Paran I."/>
            <person name="Suh M.C."/>
            <person name="Lee S.B."/>
            <person name="Kim Y.K."/>
            <person name="Shin Y."/>
            <person name="Noh S.J."/>
            <person name="Park J."/>
            <person name="Seo Y.S."/>
            <person name="Kwon S.Y."/>
            <person name="Kim H.A."/>
            <person name="Park J.M."/>
            <person name="Kim H.J."/>
            <person name="Choi S.B."/>
            <person name="Bosland P.W."/>
            <person name="Reeves G."/>
            <person name="Jo S.H."/>
            <person name="Lee B.W."/>
            <person name="Cho H.T."/>
            <person name="Choi H.S."/>
            <person name="Lee M.S."/>
            <person name="Yu Y."/>
            <person name="Do Choi Y."/>
            <person name="Park B.S."/>
            <person name="van Deynze A."/>
            <person name="Ashrafi H."/>
            <person name="Hill T."/>
            <person name="Kim W.T."/>
            <person name="Pai H.S."/>
            <person name="Ahn H.K."/>
            <person name="Yeam I."/>
            <person name="Giovannoni J.J."/>
            <person name="Rose J.K."/>
            <person name="Sorensen I."/>
            <person name="Lee S.J."/>
            <person name="Kim R.W."/>
            <person name="Choi I.Y."/>
            <person name="Choi B.S."/>
            <person name="Lim J.S."/>
            <person name="Lee Y.H."/>
            <person name="Choi D."/>
        </authorList>
    </citation>
    <scope>NUCLEOTIDE SEQUENCE [LARGE SCALE GENOMIC DNA]</scope>
    <source>
        <strain evidence="7">cv. CM334</strain>
    </source>
</reference>
<dbReference type="AlphaFoldDB" id="A0A2G2ZLT6"/>
<comment type="caution">
    <text evidence="6">The sequence shown here is derived from an EMBL/GenBank/DDBJ whole genome shotgun (WGS) entry which is preliminary data.</text>
</comment>
<dbReference type="Proteomes" id="UP000222542">
    <property type="component" value="Unassembled WGS sequence"/>
</dbReference>
<dbReference type="PANTHER" id="PTHR19375">
    <property type="entry name" value="HEAT SHOCK PROTEIN 70KDA"/>
    <property type="match status" value="1"/>
</dbReference>
<keyword evidence="2 4" id="KW-0067">ATP-binding</keyword>
<proteinExistence type="inferred from homology"/>
<organism evidence="6 7">
    <name type="scientific">Capsicum annuum</name>
    <name type="common">Capsicum pepper</name>
    <dbReference type="NCBI Taxonomy" id="4072"/>
    <lineage>
        <taxon>Eukaryota</taxon>
        <taxon>Viridiplantae</taxon>
        <taxon>Streptophyta</taxon>
        <taxon>Embryophyta</taxon>
        <taxon>Tracheophyta</taxon>
        <taxon>Spermatophyta</taxon>
        <taxon>Magnoliopsida</taxon>
        <taxon>eudicotyledons</taxon>
        <taxon>Gunneridae</taxon>
        <taxon>Pentapetalae</taxon>
        <taxon>asterids</taxon>
        <taxon>lamiids</taxon>
        <taxon>Solanales</taxon>
        <taxon>Solanaceae</taxon>
        <taxon>Solanoideae</taxon>
        <taxon>Capsiceae</taxon>
        <taxon>Capsicum</taxon>
    </lineage>
</organism>
<dbReference type="InterPro" id="IPR007053">
    <property type="entry name" value="LRAT_dom"/>
</dbReference>
<dbReference type="GO" id="GO:0031072">
    <property type="term" value="F:heat shock protein binding"/>
    <property type="evidence" value="ECO:0000318"/>
    <property type="project" value="GO_Central"/>
</dbReference>